<organism evidence="2 3">
    <name type="scientific">Arcticibacter tournemirensis</name>
    <dbReference type="NCBI Taxonomy" id="699437"/>
    <lineage>
        <taxon>Bacteria</taxon>
        <taxon>Pseudomonadati</taxon>
        <taxon>Bacteroidota</taxon>
        <taxon>Sphingobacteriia</taxon>
        <taxon>Sphingobacteriales</taxon>
        <taxon>Sphingobacteriaceae</taxon>
        <taxon>Arcticibacter</taxon>
    </lineage>
</organism>
<proteinExistence type="predicted"/>
<gene>
    <name evidence="2" type="ORF">F1649_20330</name>
</gene>
<sequence length="317" mass="35337">MKLSSHFLVLALFLAGIVTSCSEFIERSIEDKKVFLNAPADSAESGKYLQSFWWEPVDDALSYRLQIVSPSFNQAQQLILDSVIKDNKFSFTLEPGEYQWRVRGENGSSQTFYTTRTFFIYETDLSKQQVQLKGPPNGVITNQRNFITSWYSMYSAAGYLLQVDSTAGNFTDEPSLFVNTIVANTEYAVTATSDKTYSWRVKAKNDTSESKWSAVYRFTFDGTAPGKVVLGSPANGSGVSKPVTLQWNVLADAKKYLLYILKSDSTAYNSSYPLTLTTNSYSFNGGETNEKILWKVKAVDAAGNIGADSEVRNFTVQ</sequence>
<dbReference type="InterPro" id="IPR013783">
    <property type="entry name" value="Ig-like_fold"/>
</dbReference>
<evidence type="ECO:0000313" key="3">
    <source>
        <dbReference type="Proteomes" id="UP000322918"/>
    </source>
</evidence>
<dbReference type="PROSITE" id="PS50853">
    <property type="entry name" value="FN3"/>
    <property type="match status" value="1"/>
</dbReference>
<keyword evidence="3" id="KW-1185">Reference proteome</keyword>
<name>A0A5M9GTQ8_9SPHI</name>
<dbReference type="InterPro" id="IPR003961">
    <property type="entry name" value="FN3_dom"/>
</dbReference>
<dbReference type="Gene3D" id="2.60.40.10">
    <property type="entry name" value="Immunoglobulins"/>
    <property type="match status" value="3"/>
</dbReference>
<dbReference type="PROSITE" id="PS51257">
    <property type="entry name" value="PROKAR_LIPOPROTEIN"/>
    <property type="match status" value="1"/>
</dbReference>
<reference evidence="2 3" key="1">
    <citation type="submission" date="2019-09" db="EMBL/GenBank/DDBJ databases">
        <title>Pararcticibacter amylolyticus gen. nov., sp. nov., isolated from a rottenly hemp rope, and reclassification of Pedobacter tournemirensis as Pararcticibacter tournemirensis comb. nov.</title>
        <authorList>
            <person name="Cai Y."/>
        </authorList>
    </citation>
    <scope>NUCLEOTIDE SEQUENCE [LARGE SCALE GENOMIC DNA]</scope>
    <source>
        <strain evidence="2 3">TF5-37.2-LB10</strain>
    </source>
</reference>
<evidence type="ECO:0000259" key="1">
    <source>
        <dbReference type="PROSITE" id="PS50853"/>
    </source>
</evidence>
<accession>A0A5M9GTQ8</accession>
<dbReference type="EMBL" id="VWNE01000045">
    <property type="protein sequence ID" value="KAA8476138.1"/>
    <property type="molecule type" value="Genomic_DNA"/>
</dbReference>
<comment type="caution">
    <text evidence="2">The sequence shown here is derived from an EMBL/GenBank/DDBJ whole genome shotgun (WGS) entry which is preliminary data.</text>
</comment>
<protein>
    <recommendedName>
        <fullName evidence="1">Fibronectin type-III domain-containing protein</fullName>
    </recommendedName>
</protein>
<dbReference type="RefSeq" id="WP_141815130.1">
    <property type="nucleotide sequence ID" value="NZ_VFPL01000001.1"/>
</dbReference>
<dbReference type="AlphaFoldDB" id="A0A5M9GTQ8"/>
<dbReference type="Proteomes" id="UP000322918">
    <property type="component" value="Unassembled WGS sequence"/>
</dbReference>
<dbReference type="OrthoDB" id="1121506at2"/>
<feature type="domain" description="Fibronectin type-III" evidence="1">
    <location>
        <begin position="224"/>
        <end position="317"/>
    </location>
</feature>
<evidence type="ECO:0000313" key="2">
    <source>
        <dbReference type="EMBL" id="KAA8476138.1"/>
    </source>
</evidence>